<organism evidence="2 3">
    <name type="scientific">Cylindrospermopsis curvispora GIHE-G1</name>
    <dbReference type="NCBI Taxonomy" id="2666332"/>
    <lineage>
        <taxon>Bacteria</taxon>
        <taxon>Bacillati</taxon>
        <taxon>Cyanobacteriota</taxon>
        <taxon>Cyanophyceae</taxon>
        <taxon>Nostocales</taxon>
        <taxon>Aphanizomenonaceae</taxon>
        <taxon>Cylindrospermopsis</taxon>
    </lineage>
</organism>
<dbReference type="Proteomes" id="UP000516013">
    <property type="component" value="Plasmid p-r.curvispora1"/>
</dbReference>
<keyword evidence="3" id="KW-1185">Reference proteome</keyword>
<protein>
    <submittedName>
        <fullName evidence="2">Type I-MYXAN CRISPR-associated protein Cas5/Cmx5/DevS</fullName>
    </submittedName>
</protein>
<dbReference type="NCBIfam" id="TIGR02586">
    <property type="entry name" value="cas5_cmx5_devS"/>
    <property type="match status" value="1"/>
</dbReference>
<reference evidence="2 3" key="1">
    <citation type="submission" date="2020-08" db="EMBL/GenBank/DDBJ databases">
        <title>Complete genome sequence of Raphidiopsis curvispora isolated from drinking water reservoir in South Korea.</title>
        <authorList>
            <person name="Jeong J."/>
        </authorList>
    </citation>
    <scope>NUCLEOTIDE SEQUENCE [LARGE SCALE GENOMIC DNA]</scope>
    <source>
        <strain evidence="2 3">GIHE-G1</strain>
        <plasmid evidence="2 3">p-r.curvispora1</plasmid>
    </source>
</reference>
<keyword evidence="1" id="KW-0051">Antiviral defense</keyword>
<keyword evidence="2" id="KW-0614">Plasmid</keyword>
<dbReference type="NCBIfam" id="TIGR02593">
    <property type="entry name" value="CRISPR_cas5"/>
    <property type="match status" value="1"/>
</dbReference>
<evidence type="ECO:0000313" key="3">
    <source>
        <dbReference type="Proteomes" id="UP000516013"/>
    </source>
</evidence>
<name>A0A7H0F5R0_9CYAN</name>
<dbReference type="KEGG" id="ccur:IAR63_18025"/>
<dbReference type="InterPro" id="IPR013422">
    <property type="entry name" value="CRISPR-assoc_prot_Cas5_N"/>
</dbReference>
<evidence type="ECO:0000256" key="1">
    <source>
        <dbReference type="ARBA" id="ARBA00023118"/>
    </source>
</evidence>
<dbReference type="GO" id="GO:0051607">
    <property type="term" value="P:defense response to virus"/>
    <property type="evidence" value="ECO:0007669"/>
    <property type="project" value="UniProtKB-KW"/>
</dbReference>
<dbReference type="RefSeq" id="WP_187707551.1">
    <property type="nucleotide sequence ID" value="NZ_CP060823.1"/>
</dbReference>
<sequence length="234" mass="26542">MGQVFLLIEAPFAAFRPFQSGSYRSTTPVPSPTTVYGMLLNFAGIEQRSATDQAITLIKDDLPSIEIAVGIPHLPDKPKAEIGILSQQLHHYPVGDSGKKELATKTYGNKYWIAPVRREVIINLKLIVGVRAEEYLCNRILSGLNGELEDRRYGIPFAGDNNFLFDNIELIDRPPCTRWYCQLDNGTYPERRICRLTTWINRADNTKTRIRVFYPTDFVIEPPESAWSKLPIGQ</sequence>
<dbReference type="InterPro" id="IPR013415">
    <property type="entry name" value="Cas5_Cmx5_DevS"/>
</dbReference>
<gene>
    <name evidence="2" type="primary">cas5</name>
    <name evidence="2" type="ORF">IAR63_18025</name>
</gene>
<geneLocation type="plasmid" evidence="2 3">
    <name>p-r.curvispora1</name>
</geneLocation>
<dbReference type="GO" id="GO:0043571">
    <property type="term" value="P:maintenance of CRISPR repeat elements"/>
    <property type="evidence" value="ECO:0007669"/>
    <property type="project" value="InterPro"/>
</dbReference>
<accession>A0A7H0F5R0</accession>
<dbReference type="InterPro" id="IPR021124">
    <property type="entry name" value="CRISPR-assoc_prot_Cas5"/>
</dbReference>
<dbReference type="Pfam" id="PF09704">
    <property type="entry name" value="Cas_Cas5d"/>
    <property type="match status" value="1"/>
</dbReference>
<dbReference type="AlphaFoldDB" id="A0A7H0F5R0"/>
<evidence type="ECO:0000313" key="2">
    <source>
        <dbReference type="EMBL" id="QNP31376.1"/>
    </source>
</evidence>
<proteinExistence type="predicted"/>
<dbReference type="EMBL" id="CP060823">
    <property type="protein sequence ID" value="QNP31376.1"/>
    <property type="molecule type" value="Genomic_DNA"/>
</dbReference>